<dbReference type="InterPro" id="IPR018035">
    <property type="entry name" value="Flagellar_FliH/T3SS_HrpE"/>
</dbReference>
<feature type="coiled-coil region" evidence="8">
    <location>
        <begin position="28"/>
        <end position="55"/>
    </location>
</feature>
<evidence type="ECO:0000256" key="2">
    <source>
        <dbReference type="ARBA" id="ARBA00006602"/>
    </source>
</evidence>
<comment type="similarity">
    <text evidence="2">Belongs to the FliH family.</text>
</comment>
<evidence type="ECO:0000256" key="6">
    <source>
        <dbReference type="ARBA" id="ARBA00022927"/>
    </source>
</evidence>
<sequence>MNALFADSNRFHLYLDTGVIPAESWTPLQEAQRILDEANAVLRQAQSEVEKIRAQAKFEGLVEGRERGLRDCAQALEALVVARAAATVELRRRASEIAIAVVKHIAPVIGAERLVASLVAEAMQKLVFEPHLLVRVHPDVAEQARAEVAALGAAAAPDTEIIGDPELDRFDCIIESAGGMVRAGFNEQLEQARVILAAAEQTGGRRERPDA</sequence>
<keyword evidence="4" id="KW-0813">Transport</keyword>
<dbReference type="EMBL" id="JADIKD010000006">
    <property type="protein sequence ID" value="MFK2916214.1"/>
    <property type="molecule type" value="Genomic_DNA"/>
</dbReference>
<keyword evidence="11" id="KW-1185">Reference proteome</keyword>
<dbReference type="RefSeq" id="WP_379984868.1">
    <property type="nucleotide sequence ID" value="NZ_JADIKD010000006.1"/>
</dbReference>
<dbReference type="Proteomes" id="UP001620408">
    <property type="component" value="Unassembled WGS sequence"/>
</dbReference>
<evidence type="ECO:0000259" key="9">
    <source>
        <dbReference type="Pfam" id="PF02108"/>
    </source>
</evidence>
<proteinExistence type="inferred from homology"/>
<evidence type="ECO:0000256" key="4">
    <source>
        <dbReference type="ARBA" id="ARBA00022448"/>
    </source>
</evidence>
<organism evidence="10 11">
    <name type="scientific">Dyella koreensis</name>
    <dbReference type="NCBI Taxonomy" id="311235"/>
    <lineage>
        <taxon>Bacteria</taxon>
        <taxon>Pseudomonadati</taxon>
        <taxon>Pseudomonadota</taxon>
        <taxon>Gammaproteobacteria</taxon>
        <taxon>Lysobacterales</taxon>
        <taxon>Rhodanobacteraceae</taxon>
        <taxon>Dyella</taxon>
    </lineage>
</organism>
<dbReference type="PANTHER" id="PTHR34982">
    <property type="entry name" value="YOP PROTEINS TRANSLOCATION PROTEIN L"/>
    <property type="match status" value="1"/>
</dbReference>
<keyword evidence="8" id="KW-0175">Coiled coil</keyword>
<reference evidence="10 11" key="1">
    <citation type="submission" date="2020-10" db="EMBL/GenBank/DDBJ databases">
        <title>Phylogeny of dyella-like bacteria.</title>
        <authorList>
            <person name="Fu J."/>
        </authorList>
    </citation>
    <scope>NUCLEOTIDE SEQUENCE [LARGE SCALE GENOMIC DNA]</scope>
    <source>
        <strain evidence="10 11">BB4</strain>
    </source>
</reference>
<evidence type="ECO:0000313" key="10">
    <source>
        <dbReference type="EMBL" id="MFK2916214.1"/>
    </source>
</evidence>
<evidence type="ECO:0000256" key="3">
    <source>
        <dbReference type="ARBA" id="ARBA00016507"/>
    </source>
</evidence>
<comment type="caution">
    <text evidence="10">The sequence shown here is derived from an EMBL/GenBank/DDBJ whole genome shotgun (WGS) entry which is preliminary data.</text>
</comment>
<comment type="function">
    <text evidence="1">Needed for flagellar regrowth and assembly.</text>
</comment>
<gene>
    <name evidence="10" type="ORF">ISS97_02970</name>
</gene>
<dbReference type="InterPro" id="IPR051472">
    <property type="entry name" value="T3SS_Stator/FliH"/>
</dbReference>
<protein>
    <recommendedName>
        <fullName evidence="3">Flagellar assembly protein FliH</fullName>
    </recommendedName>
</protein>
<keyword evidence="6" id="KW-0653">Protein transport</keyword>
<evidence type="ECO:0000256" key="5">
    <source>
        <dbReference type="ARBA" id="ARBA00022795"/>
    </source>
</evidence>
<feature type="domain" description="Flagellar assembly protein FliH/Type III secretion system HrpE" evidence="9">
    <location>
        <begin position="90"/>
        <end position="191"/>
    </location>
</feature>
<dbReference type="PANTHER" id="PTHR34982:SF1">
    <property type="entry name" value="FLAGELLAR ASSEMBLY PROTEIN FLIH"/>
    <property type="match status" value="1"/>
</dbReference>
<evidence type="ECO:0000313" key="11">
    <source>
        <dbReference type="Proteomes" id="UP001620408"/>
    </source>
</evidence>
<keyword evidence="7" id="KW-1006">Bacterial flagellum protein export</keyword>
<evidence type="ECO:0000256" key="8">
    <source>
        <dbReference type="SAM" id="Coils"/>
    </source>
</evidence>
<dbReference type="Pfam" id="PF02108">
    <property type="entry name" value="FliH"/>
    <property type="match status" value="1"/>
</dbReference>
<evidence type="ECO:0000256" key="7">
    <source>
        <dbReference type="ARBA" id="ARBA00023225"/>
    </source>
</evidence>
<accession>A0ABW8JZX3</accession>
<name>A0ABW8JZX3_9GAMM</name>
<keyword evidence="5" id="KW-1005">Bacterial flagellum biogenesis</keyword>
<evidence type="ECO:0000256" key="1">
    <source>
        <dbReference type="ARBA" id="ARBA00003041"/>
    </source>
</evidence>